<dbReference type="OrthoDB" id="515414at2"/>
<comment type="caution">
    <text evidence="1">The sequence shown here is derived from an EMBL/GenBank/DDBJ whole genome shotgun (WGS) entry which is preliminary data.</text>
</comment>
<evidence type="ECO:0000313" key="1">
    <source>
        <dbReference type="EMBL" id="KST66519.1"/>
    </source>
</evidence>
<dbReference type="AlphaFoldDB" id="A0A0V7ZQ88"/>
<accession>A0A0V7ZQ88</accession>
<proteinExistence type="predicted"/>
<dbReference type="Proteomes" id="UP000053372">
    <property type="component" value="Unassembled WGS sequence"/>
</dbReference>
<sequence length="78" mass="8716">MNYPIPDSTQEIMNWQQKPVVDEEMVAAAIAGVIKIVSSQGQSLDELTAQVLADDPLLSKQQRRWLSQVVTQAWDSFA</sequence>
<keyword evidence="2" id="KW-1185">Reference proteome</keyword>
<evidence type="ECO:0000313" key="2">
    <source>
        <dbReference type="Proteomes" id="UP000053372"/>
    </source>
</evidence>
<reference evidence="1 2" key="1">
    <citation type="journal article" date="2015" name="Genome Announc.">
        <title>Draft Genome of the Euendolithic (true boring) Cyanobacterium Mastigocoleus testarum strain BC008.</title>
        <authorList>
            <person name="Guida B.S."/>
            <person name="Garcia-Pichel F."/>
        </authorList>
    </citation>
    <scope>NUCLEOTIDE SEQUENCE [LARGE SCALE GENOMIC DNA]</scope>
    <source>
        <strain evidence="1 2">BC008</strain>
    </source>
</reference>
<organism evidence="1 2">
    <name type="scientific">Mastigocoleus testarum BC008</name>
    <dbReference type="NCBI Taxonomy" id="371196"/>
    <lineage>
        <taxon>Bacteria</taxon>
        <taxon>Bacillati</taxon>
        <taxon>Cyanobacteriota</taxon>
        <taxon>Cyanophyceae</taxon>
        <taxon>Nostocales</taxon>
        <taxon>Hapalosiphonaceae</taxon>
        <taxon>Mastigocoleus</taxon>
    </lineage>
</organism>
<dbReference type="EMBL" id="LMTZ01000096">
    <property type="protein sequence ID" value="KST66519.1"/>
    <property type="molecule type" value="Genomic_DNA"/>
</dbReference>
<gene>
    <name evidence="1" type="ORF">BC008_43095</name>
</gene>
<protein>
    <submittedName>
        <fullName evidence="1">Uncharacterized protein</fullName>
    </submittedName>
</protein>
<dbReference type="RefSeq" id="WP_027842826.1">
    <property type="nucleotide sequence ID" value="NZ_LMTZ01000096.1"/>
</dbReference>
<name>A0A0V7ZQ88_9CYAN</name>